<organism evidence="1 2">
    <name type="scientific">Vittaforma corneae (strain ATCC 50505)</name>
    <name type="common">Microsporidian parasite</name>
    <name type="synonym">Nosema corneum</name>
    <dbReference type="NCBI Taxonomy" id="993615"/>
    <lineage>
        <taxon>Eukaryota</taxon>
        <taxon>Fungi</taxon>
        <taxon>Fungi incertae sedis</taxon>
        <taxon>Microsporidia</taxon>
        <taxon>Nosematidae</taxon>
        <taxon>Vittaforma</taxon>
    </lineage>
</organism>
<dbReference type="GeneID" id="19881948"/>
<gene>
    <name evidence="1" type="ORF">VICG_01237</name>
</gene>
<name>L2GLH3_VITCO</name>
<dbReference type="InParanoid" id="L2GLH3"/>
<keyword evidence="2" id="KW-1185">Reference proteome</keyword>
<dbReference type="EMBL" id="JH370139">
    <property type="protein sequence ID" value="ELA41733.1"/>
    <property type="molecule type" value="Genomic_DNA"/>
</dbReference>
<dbReference type="Proteomes" id="UP000011082">
    <property type="component" value="Unassembled WGS sequence"/>
</dbReference>
<dbReference type="RefSeq" id="XP_007604683.1">
    <property type="nucleotide sequence ID" value="XM_007604621.1"/>
</dbReference>
<evidence type="ECO:0000313" key="2">
    <source>
        <dbReference type="Proteomes" id="UP000011082"/>
    </source>
</evidence>
<dbReference type="VEuPathDB" id="MicrosporidiaDB:VICG_01237"/>
<dbReference type="OrthoDB" id="2196181at2759"/>
<dbReference type="HOGENOM" id="CLU_1054491_0_0_1"/>
<sequence>MEDNKEVQCNKKTPAEFINSKENNSNHLVEHGLPQITNSPLPPAFDIPESYNQLNTILSYYSLPNIQATEDFEDKMTKVIFILKNEYLNLPTNEQEDIVEKLKIIKDYKNLEAECDAREIELANMKISVSQKYGNKTAEELSQILTRLRSHGELNAEYELNKNTIRGIYDLEPGAMKNLAFIKENTFGAYAKQRVLDKLKGRNEEWARVLFKIVKENECKVETIGKELEIDRVSLLRIIYNFCAKGILEYDRLEDFVKIKANKH</sequence>
<protein>
    <submittedName>
        <fullName evidence="1">Uncharacterized protein</fullName>
    </submittedName>
</protein>
<accession>L2GLH3</accession>
<proteinExistence type="predicted"/>
<dbReference type="AlphaFoldDB" id="L2GLH3"/>
<reference evidence="2" key="1">
    <citation type="submission" date="2011-05" db="EMBL/GenBank/DDBJ databases">
        <title>The genome sequence of Vittaforma corneae strain ATCC 50505.</title>
        <authorList>
            <consortium name="The Broad Institute Genome Sequencing Platform"/>
            <person name="Cuomo C."/>
            <person name="Didier E."/>
            <person name="Bowers L."/>
            <person name="Young S.K."/>
            <person name="Zeng Q."/>
            <person name="Gargeya S."/>
            <person name="Fitzgerald M."/>
            <person name="Haas B."/>
            <person name="Abouelleil A."/>
            <person name="Alvarado L."/>
            <person name="Arachchi H.M."/>
            <person name="Berlin A."/>
            <person name="Chapman S.B."/>
            <person name="Gearin G."/>
            <person name="Goldberg J."/>
            <person name="Griggs A."/>
            <person name="Gujja S."/>
            <person name="Hansen M."/>
            <person name="Heiman D."/>
            <person name="Howarth C."/>
            <person name="Larimer J."/>
            <person name="Lui A."/>
            <person name="MacDonald P.J.P."/>
            <person name="McCowen C."/>
            <person name="Montmayeur A."/>
            <person name="Murphy C."/>
            <person name="Neiman D."/>
            <person name="Pearson M."/>
            <person name="Priest M."/>
            <person name="Roberts A."/>
            <person name="Saif S."/>
            <person name="Shea T."/>
            <person name="Sisk P."/>
            <person name="Stolte C."/>
            <person name="Sykes S."/>
            <person name="Wortman J."/>
            <person name="Nusbaum C."/>
            <person name="Birren B."/>
        </authorList>
    </citation>
    <scope>NUCLEOTIDE SEQUENCE [LARGE SCALE GENOMIC DNA]</scope>
    <source>
        <strain evidence="2">ATCC 50505</strain>
    </source>
</reference>
<evidence type="ECO:0000313" key="1">
    <source>
        <dbReference type="EMBL" id="ELA41733.1"/>
    </source>
</evidence>